<dbReference type="Pfam" id="PF07534">
    <property type="entry name" value="TLD"/>
    <property type="match status" value="1"/>
</dbReference>
<name>A0A816BFM1_9BILA</name>
<dbReference type="SMART" id="SM00584">
    <property type="entry name" value="TLDc"/>
    <property type="match status" value="1"/>
</dbReference>
<dbReference type="PROSITE" id="PS51886">
    <property type="entry name" value="TLDC"/>
    <property type="match status" value="1"/>
</dbReference>
<dbReference type="AlphaFoldDB" id="A0A816BFM1"/>
<dbReference type="EMBL" id="CAJNOV010017521">
    <property type="protein sequence ID" value="CAF1608591.1"/>
    <property type="molecule type" value="Genomic_DNA"/>
</dbReference>
<evidence type="ECO:0000313" key="2">
    <source>
        <dbReference type="EMBL" id="CAF1608591.1"/>
    </source>
</evidence>
<comment type="caution">
    <text evidence="2">The sequence shown here is derived from an EMBL/GenBank/DDBJ whole genome shotgun (WGS) entry which is preliminary data.</text>
</comment>
<organism evidence="2 3">
    <name type="scientific">Rotaria magnacalcarata</name>
    <dbReference type="NCBI Taxonomy" id="392030"/>
    <lineage>
        <taxon>Eukaryota</taxon>
        <taxon>Metazoa</taxon>
        <taxon>Spiralia</taxon>
        <taxon>Gnathifera</taxon>
        <taxon>Rotifera</taxon>
        <taxon>Eurotatoria</taxon>
        <taxon>Bdelloidea</taxon>
        <taxon>Philodinida</taxon>
        <taxon>Philodinidae</taxon>
        <taxon>Rotaria</taxon>
    </lineage>
</organism>
<sequence length="582" mass="67184">MSAQSIASVMSSVPPVLQYSDSTPTRYYDDDDLDLYNTIQYLVPDQKDHIAMIDFETSASGNTNSPIKVYVSTLEPFPTSDSSDEAQFYVSERCGKVLRLRYYLYMSEQVKRLYIGFVVTAQPQTIKYKVSSIDYFPIKSAGDILSPRHQAIITSFTGMANPKWKLLYKATQDGFRAIDFHRLCDNQTHTVTIIQSKTGYLFGGYAQIPWSSRNTYQTDLKAFIFTLTNPKSVLPTRFLIKGGFEQYSIYHGATYGPTFGGGHDILVPDKSNENSGYTNFPHSYGDTTSYEWWEKSYNQCFADYSNVGRKLKLSEASQNIIRQASGRQGKSCSIVAKEIAEKQKEYVTRRTISNYRGREGLKPFHVIAKPLKSETHISDRLWLCDWLKDWTEEDFLHLAPFDEFYVWAVRRPYYQNDRIWATSIDDIEEDERYREMVKNHPGRTFRPRKRPVPGHSCDSTEAVFRNGFFHHLSTHIPTETPEKIQEKIRVVPFVIHIHVVGTETVGNEWIFDGIFTPLSVRVSPTFPTYFPRIPKPERHLCQPYRYPNRFLNHIPNPSPTSNSSDTYRYQQIAALHSNVIDL</sequence>
<evidence type="ECO:0000313" key="3">
    <source>
        <dbReference type="Proteomes" id="UP000663855"/>
    </source>
</evidence>
<feature type="domain" description="TLDc" evidence="1">
    <location>
        <begin position="139"/>
        <end position="296"/>
    </location>
</feature>
<proteinExistence type="predicted"/>
<accession>A0A816BFM1</accession>
<gene>
    <name evidence="2" type="ORF">CJN711_LOCUS36213</name>
</gene>
<dbReference type="InterPro" id="IPR006571">
    <property type="entry name" value="TLDc_dom"/>
</dbReference>
<dbReference type="Proteomes" id="UP000663855">
    <property type="component" value="Unassembled WGS sequence"/>
</dbReference>
<protein>
    <recommendedName>
        <fullName evidence="1">TLDc domain-containing protein</fullName>
    </recommendedName>
</protein>
<evidence type="ECO:0000259" key="1">
    <source>
        <dbReference type="PROSITE" id="PS51886"/>
    </source>
</evidence>
<reference evidence="2" key="1">
    <citation type="submission" date="2021-02" db="EMBL/GenBank/DDBJ databases">
        <authorList>
            <person name="Nowell W R."/>
        </authorList>
    </citation>
    <scope>NUCLEOTIDE SEQUENCE</scope>
</reference>